<sequence>MDCHHSSSIQMDVFNFESFKLDDDDQTNNKLASHLYSWDPFESNPFSFDILRNKEETNLSKSFPICERIMRAESTVHKSTDTLLKMANSFSGQSIIDLFDSSRYGEPVQKMSSIKSLAERRLKFQHDLRWSFDVHENKKLSYEDRIVGRKPQTANSTPTTNSSYSFSGYATAVKKMLPTDGSADSGLNMSIEHSLPKLHQHNFKMHPLRSMKSHDDGFYELSREQAKNSPSPPTTFRGRSKSIRKRQFVNGIHLKFIKPASQCPNWDKPNHRKDEPGCTLWHPKAPCYFYPNCRLTADLCGFAHPFCAKNGCKCGSIGQSPQLNHLPRK</sequence>
<dbReference type="EMBL" id="JBICCN010000440">
    <property type="protein sequence ID" value="KAL3068800.1"/>
    <property type="molecule type" value="Genomic_DNA"/>
</dbReference>
<evidence type="ECO:0008006" key="3">
    <source>
        <dbReference type="Google" id="ProtNLM"/>
    </source>
</evidence>
<accession>A0ABD2HVH7</accession>
<dbReference type="AlphaFoldDB" id="A0ABD2HVH7"/>
<protein>
    <recommendedName>
        <fullName evidence="3">C3H1-type domain-containing protein</fullName>
    </recommendedName>
</protein>
<reference evidence="1 2" key="1">
    <citation type="submission" date="2024-10" db="EMBL/GenBank/DDBJ databases">
        <authorList>
            <person name="Kim D."/>
        </authorList>
    </citation>
    <scope>NUCLEOTIDE SEQUENCE [LARGE SCALE GENOMIC DNA]</scope>
    <source>
        <strain evidence="1">Taebaek</strain>
    </source>
</reference>
<name>A0ABD2HVH7_HETSC</name>
<dbReference type="Proteomes" id="UP001620645">
    <property type="component" value="Unassembled WGS sequence"/>
</dbReference>
<gene>
    <name evidence="1" type="ORF">niasHS_017366</name>
</gene>
<comment type="caution">
    <text evidence="1">The sequence shown here is derived from an EMBL/GenBank/DDBJ whole genome shotgun (WGS) entry which is preliminary data.</text>
</comment>
<proteinExistence type="predicted"/>
<keyword evidence="2" id="KW-1185">Reference proteome</keyword>
<evidence type="ECO:0000313" key="1">
    <source>
        <dbReference type="EMBL" id="KAL3068800.1"/>
    </source>
</evidence>
<organism evidence="1 2">
    <name type="scientific">Heterodera schachtii</name>
    <name type="common">Sugarbeet cyst nematode worm</name>
    <name type="synonym">Tylenchus schachtii</name>
    <dbReference type="NCBI Taxonomy" id="97005"/>
    <lineage>
        <taxon>Eukaryota</taxon>
        <taxon>Metazoa</taxon>
        <taxon>Ecdysozoa</taxon>
        <taxon>Nematoda</taxon>
        <taxon>Chromadorea</taxon>
        <taxon>Rhabditida</taxon>
        <taxon>Tylenchina</taxon>
        <taxon>Tylenchomorpha</taxon>
        <taxon>Tylenchoidea</taxon>
        <taxon>Heteroderidae</taxon>
        <taxon>Heteroderinae</taxon>
        <taxon>Heterodera</taxon>
    </lineage>
</organism>
<evidence type="ECO:0000313" key="2">
    <source>
        <dbReference type="Proteomes" id="UP001620645"/>
    </source>
</evidence>